<sequence>MALLSSALNIFGAVLLAHAYVIPLVVGSVICRKTDSVYSVYSAHEHSTLATIAGSLPVSPVHSYIIPTIDLPLDITLETLTAVLLLCVGIVIGSPELKPIQWRVWAGKLEKDKTAKNESINGDPLGPRGNPYAALEQRQGFLDIRSQRKEFADWVKSGSSKK</sequence>
<evidence type="ECO:0000256" key="3">
    <source>
        <dbReference type="ARBA" id="ARBA00022692"/>
    </source>
</evidence>
<evidence type="ECO:0000256" key="2">
    <source>
        <dbReference type="ARBA" id="ARBA00006109"/>
    </source>
</evidence>
<comment type="subcellular location">
    <subcellularLocation>
        <location evidence="1">Endomembrane system</location>
        <topology evidence="1">Multi-pass membrane protein</topology>
    </subcellularLocation>
</comment>
<gene>
    <name evidence="6" type="ORF">AWRI4233_LOCUS6307</name>
</gene>
<dbReference type="AlphaFoldDB" id="A0A9N8K5D5"/>
<dbReference type="InterPro" id="IPR018937">
    <property type="entry name" value="MMgT"/>
</dbReference>
<evidence type="ECO:0000256" key="5">
    <source>
        <dbReference type="ARBA" id="ARBA00023136"/>
    </source>
</evidence>
<name>A0A9N8K5D5_9PEZI</name>
<dbReference type="GO" id="GO:0034975">
    <property type="term" value="P:protein folding in endoplasmic reticulum"/>
    <property type="evidence" value="ECO:0007669"/>
    <property type="project" value="TreeGrafter"/>
</dbReference>
<dbReference type="PANTHER" id="PTHR28144">
    <property type="entry name" value="ER MEMBRANE PROTEIN COMPLEX SUBUNIT 5"/>
    <property type="match status" value="1"/>
</dbReference>
<protein>
    <submittedName>
        <fullName evidence="6">Uncharacterized protein</fullName>
    </submittedName>
</protein>
<evidence type="ECO:0000256" key="1">
    <source>
        <dbReference type="ARBA" id="ARBA00004127"/>
    </source>
</evidence>
<dbReference type="Proteomes" id="UP000714618">
    <property type="component" value="Unassembled WGS sequence"/>
</dbReference>
<keyword evidence="7" id="KW-1185">Reference proteome</keyword>
<dbReference type="EMBL" id="CAIJEO010000008">
    <property type="protein sequence ID" value="CAD0097483.1"/>
    <property type="molecule type" value="Genomic_DNA"/>
</dbReference>
<dbReference type="GO" id="GO:0072546">
    <property type="term" value="C:EMC complex"/>
    <property type="evidence" value="ECO:0007669"/>
    <property type="project" value="TreeGrafter"/>
</dbReference>
<dbReference type="PANTHER" id="PTHR28144:SF1">
    <property type="entry name" value="ER MEMBRANE PROTEIN COMPLEX SUBUNIT 5"/>
    <property type="match status" value="1"/>
</dbReference>
<keyword evidence="5" id="KW-0472">Membrane</keyword>
<dbReference type="Pfam" id="PF10270">
    <property type="entry name" value="MMgT"/>
    <property type="match status" value="1"/>
</dbReference>
<reference evidence="6" key="1">
    <citation type="submission" date="2020-06" db="EMBL/GenBank/DDBJ databases">
        <authorList>
            <person name="Onetto C."/>
        </authorList>
    </citation>
    <scope>NUCLEOTIDE SEQUENCE</scope>
</reference>
<evidence type="ECO:0000313" key="7">
    <source>
        <dbReference type="Proteomes" id="UP000714618"/>
    </source>
</evidence>
<evidence type="ECO:0000313" key="6">
    <source>
        <dbReference type="EMBL" id="CAD0097483.1"/>
    </source>
</evidence>
<accession>A0A9N8K5D5</accession>
<keyword evidence="4" id="KW-1133">Transmembrane helix</keyword>
<evidence type="ECO:0000256" key="4">
    <source>
        <dbReference type="ARBA" id="ARBA00022989"/>
    </source>
</evidence>
<comment type="similarity">
    <text evidence="2">Belongs to the membrane magnesium transporter (TC 1.A.67) family.</text>
</comment>
<comment type="caution">
    <text evidence="6">The sequence shown here is derived from an EMBL/GenBank/DDBJ whole genome shotgun (WGS) entry which is preliminary data.</text>
</comment>
<dbReference type="OrthoDB" id="44756at2759"/>
<keyword evidence="3" id="KW-0812">Transmembrane</keyword>
<proteinExistence type="inferred from homology"/>
<dbReference type="InterPro" id="IPR053279">
    <property type="entry name" value="EMC_subunit"/>
</dbReference>
<organism evidence="6 7">
    <name type="scientific">Aureobasidium mustum</name>
    <dbReference type="NCBI Taxonomy" id="2773714"/>
    <lineage>
        <taxon>Eukaryota</taxon>
        <taxon>Fungi</taxon>
        <taxon>Dikarya</taxon>
        <taxon>Ascomycota</taxon>
        <taxon>Pezizomycotina</taxon>
        <taxon>Dothideomycetes</taxon>
        <taxon>Dothideomycetidae</taxon>
        <taxon>Dothideales</taxon>
        <taxon>Saccotheciaceae</taxon>
        <taxon>Aureobasidium</taxon>
    </lineage>
</organism>